<gene>
    <name evidence="3" type="ORF">A4X03_0g7017</name>
    <name evidence="2" type="ORF">JKIAZH3_G4608</name>
</gene>
<feature type="region of interest" description="Disordered" evidence="1">
    <location>
        <begin position="29"/>
        <end position="126"/>
    </location>
</feature>
<protein>
    <submittedName>
        <fullName evidence="3">Uncharacterized protein</fullName>
    </submittedName>
</protein>
<dbReference type="EMBL" id="LWDD02001516">
    <property type="protein sequence ID" value="KAE8247560.1"/>
    <property type="molecule type" value="Genomic_DNA"/>
</dbReference>
<feature type="compositionally biased region" description="Low complexity" evidence="1">
    <location>
        <begin position="41"/>
        <end position="58"/>
    </location>
</feature>
<keyword evidence="5" id="KW-1185">Reference proteome</keyword>
<evidence type="ECO:0000313" key="5">
    <source>
        <dbReference type="Proteomes" id="UP000836402"/>
    </source>
</evidence>
<dbReference type="AlphaFoldDB" id="A0A177U146"/>
<evidence type="ECO:0000313" key="4">
    <source>
        <dbReference type="Proteomes" id="UP000077671"/>
    </source>
</evidence>
<reference evidence="3" key="2">
    <citation type="journal article" date="2019" name="IMA Fungus">
        <title>Genome sequencing and comparison of five Tilletia species to identify candidate genes for the detection of regulated species infecting wheat.</title>
        <authorList>
            <person name="Nguyen H.D.T."/>
            <person name="Sultana T."/>
            <person name="Kesanakurti P."/>
            <person name="Hambleton S."/>
        </authorList>
    </citation>
    <scope>NUCLEOTIDE SEQUENCE</scope>
    <source>
        <strain evidence="3">DAOMC 238032</strain>
    </source>
</reference>
<dbReference type="Proteomes" id="UP000077671">
    <property type="component" value="Unassembled WGS sequence"/>
</dbReference>
<dbReference type="EMBL" id="CAJHJG010001232">
    <property type="protein sequence ID" value="CAD6910487.1"/>
    <property type="molecule type" value="Genomic_DNA"/>
</dbReference>
<name>A0A177U146_9BASI</name>
<feature type="compositionally biased region" description="Basic and acidic residues" evidence="1">
    <location>
        <begin position="108"/>
        <end position="122"/>
    </location>
</feature>
<feature type="compositionally biased region" description="Basic and acidic residues" evidence="1">
    <location>
        <begin position="60"/>
        <end position="71"/>
    </location>
</feature>
<proteinExistence type="predicted"/>
<sequence length="676" mass="72544">MSSIGDLHSPPVSDFSEADEIALSEISSFDGFELVEPEDTPSAAPAAPDAARAAPSPALTRRDTLRDRHEAVLLALRPELPPTVFHFPDPSAQSDDDDDDDDDDDHDDDHHPHPDNDDEHTSSHSNIEQAVHKNNNNRVHAHQTQHEDVQSEAAASSSADHRSDSTRTTKYGLEKQPRWLARTSAWLATAGQGAVETEYAIPTLSLGTSFSQSCAEALNTSRLAAAAAAAAAASARERQDGSHFMNMRRRGKELGLRSQMERWQPTSIFVLLALAATIFSLGLRLRTSPSAAPLQNRSSAAAAAAAVVVESRALGMPVPVSLQVWHAASLESRTGPMSASVDGPAEEPYVRVQRVLEARRQRRVAAATKADTKEAVKKIPSRSMSATVHSDPPHARATTTSPPKVEHTQSPSAEEASNAQQQTTEPDQAANQAPPPPPPLSLDDTPPTSLIDWNAVALFIQSLAAEARIFARLAHDVALRTLTPYVEQAQQVACQTVRQVRASWGAVRGEVEGSFGFAFAGPIVRGAREAALGGAQKSFGAASDAAHRSYDAASDAAQKSYDAASDAALKSFDAASDAAHKSFHAVLTAADPAPLLKAAQDTASTQLQRARNAAAHAVKEESKPVLLLAAQVERRWRERNEAKAARYRERVRTRRAVFGAGREAKRRPGRAGFRTF</sequence>
<evidence type="ECO:0000313" key="2">
    <source>
        <dbReference type="EMBL" id="CAD6910487.1"/>
    </source>
</evidence>
<reference evidence="3" key="1">
    <citation type="submission" date="2016-04" db="EMBL/GenBank/DDBJ databases">
        <authorList>
            <person name="Nguyen H.D."/>
            <person name="Kesanakurti P."/>
            <person name="Cullis J."/>
            <person name="Levesque C.A."/>
            <person name="Hambleton S."/>
        </authorList>
    </citation>
    <scope>NUCLEOTIDE SEQUENCE</scope>
    <source>
        <strain evidence="3">DAOMC 238032</strain>
    </source>
</reference>
<feature type="region of interest" description="Disordered" evidence="1">
    <location>
        <begin position="140"/>
        <end position="171"/>
    </location>
</feature>
<feature type="compositionally biased region" description="Polar residues" evidence="1">
    <location>
        <begin position="397"/>
        <end position="431"/>
    </location>
</feature>
<accession>A0A177U146</accession>
<comment type="caution">
    <text evidence="3">The sequence shown here is derived from an EMBL/GenBank/DDBJ whole genome shotgun (WGS) entry which is preliminary data.</text>
</comment>
<feature type="compositionally biased region" description="Acidic residues" evidence="1">
    <location>
        <begin position="94"/>
        <end position="107"/>
    </location>
</feature>
<feature type="region of interest" description="Disordered" evidence="1">
    <location>
        <begin position="363"/>
        <end position="447"/>
    </location>
</feature>
<evidence type="ECO:0000313" key="3">
    <source>
        <dbReference type="EMBL" id="KAE8247560.1"/>
    </source>
</evidence>
<feature type="compositionally biased region" description="Basic and acidic residues" evidence="1">
    <location>
        <begin position="159"/>
        <end position="171"/>
    </location>
</feature>
<organism evidence="3 4">
    <name type="scientific">Tilletia caries</name>
    <name type="common">wheat bunt fungus</name>
    <dbReference type="NCBI Taxonomy" id="13290"/>
    <lineage>
        <taxon>Eukaryota</taxon>
        <taxon>Fungi</taxon>
        <taxon>Dikarya</taxon>
        <taxon>Basidiomycota</taxon>
        <taxon>Ustilaginomycotina</taxon>
        <taxon>Exobasidiomycetes</taxon>
        <taxon>Tilletiales</taxon>
        <taxon>Tilletiaceae</taxon>
        <taxon>Tilletia</taxon>
    </lineage>
</organism>
<evidence type="ECO:0000256" key="1">
    <source>
        <dbReference type="SAM" id="MobiDB-lite"/>
    </source>
</evidence>
<dbReference type="Proteomes" id="UP000836402">
    <property type="component" value="Unassembled WGS sequence"/>
</dbReference>
<reference evidence="2" key="3">
    <citation type="submission" date="2020-10" db="EMBL/GenBank/DDBJ databases">
        <authorList>
            <person name="Sedaghatjoo S."/>
        </authorList>
    </citation>
    <scope>NUCLEOTIDE SEQUENCE</scope>
    <source>
        <strain evidence="2">AZH3</strain>
    </source>
</reference>